<comment type="similarity">
    <text evidence="1 2">Belongs to the small heat shock protein (HSP20) family.</text>
</comment>
<dbReference type="Proteomes" id="UP000177583">
    <property type="component" value="Unassembled WGS sequence"/>
</dbReference>
<dbReference type="PROSITE" id="PS01031">
    <property type="entry name" value="SHSP"/>
    <property type="match status" value="1"/>
</dbReference>
<dbReference type="InterPro" id="IPR008978">
    <property type="entry name" value="HSP20-like_chaperone"/>
</dbReference>
<dbReference type="SUPFAM" id="SSF49764">
    <property type="entry name" value="HSP20-like chaperones"/>
    <property type="match status" value="1"/>
</dbReference>
<evidence type="ECO:0000313" key="5">
    <source>
        <dbReference type="Proteomes" id="UP000177583"/>
    </source>
</evidence>
<dbReference type="InterPro" id="IPR031107">
    <property type="entry name" value="Small_HSP"/>
</dbReference>
<proteinExistence type="inferred from homology"/>
<dbReference type="CDD" id="cd06464">
    <property type="entry name" value="ACD_sHsps-like"/>
    <property type="match status" value="1"/>
</dbReference>
<evidence type="ECO:0000313" key="4">
    <source>
        <dbReference type="EMBL" id="OGG99029.1"/>
    </source>
</evidence>
<accession>A0A1F6GLP2</accession>
<comment type="caution">
    <text evidence="4">The sequence shown here is derived from an EMBL/GenBank/DDBJ whole genome shotgun (WGS) entry which is preliminary data.</text>
</comment>
<dbReference type="Gene3D" id="2.60.40.790">
    <property type="match status" value="1"/>
</dbReference>
<dbReference type="InterPro" id="IPR002068">
    <property type="entry name" value="A-crystallin/Hsp20_dom"/>
</dbReference>
<evidence type="ECO:0000256" key="2">
    <source>
        <dbReference type="RuleBase" id="RU003616"/>
    </source>
</evidence>
<gene>
    <name evidence="4" type="ORF">A2557_09690</name>
</gene>
<dbReference type="PANTHER" id="PTHR11527">
    <property type="entry name" value="HEAT-SHOCK PROTEIN 20 FAMILY MEMBER"/>
    <property type="match status" value="1"/>
</dbReference>
<reference evidence="4 5" key="1">
    <citation type="journal article" date="2016" name="Nat. Commun.">
        <title>Thousands of microbial genomes shed light on interconnected biogeochemical processes in an aquifer system.</title>
        <authorList>
            <person name="Anantharaman K."/>
            <person name="Brown C.T."/>
            <person name="Hug L.A."/>
            <person name="Sharon I."/>
            <person name="Castelle C.J."/>
            <person name="Probst A.J."/>
            <person name="Thomas B.C."/>
            <person name="Singh A."/>
            <person name="Wilkins M.J."/>
            <person name="Karaoz U."/>
            <person name="Brodie E.L."/>
            <person name="Williams K.H."/>
            <person name="Hubbard S.S."/>
            <person name="Banfield J.F."/>
        </authorList>
    </citation>
    <scope>NUCLEOTIDE SEQUENCE [LARGE SCALE GENOMIC DNA]</scope>
</reference>
<dbReference type="Pfam" id="PF00011">
    <property type="entry name" value="HSP20"/>
    <property type="match status" value="1"/>
</dbReference>
<sequence>MEQAFGSSFFGPSPWTNASPKANVFNEGDNYLVTLELPGLKKEDLNLEFKGSALRISGKRQVSLPQEASTHRRERSDYQFDRTLNFKEEIDPEKIKAELKDGVLAVLLPICESAKPKAILIG</sequence>
<name>A0A1F6GLP2_9PROT</name>
<protein>
    <recommendedName>
        <fullName evidence="3">SHSP domain-containing protein</fullName>
    </recommendedName>
</protein>
<dbReference type="EMBL" id="MFNF01000061">
    <property type="protein sequence ID" value="OGG99029.1"/>
    <property type="molecule type" value="Genomic_DNA"/>
</dbReference>
<organism evidence="4 5">
    <name type="scientific">Candidatus Lambdaproteobacteria bacterium RIFOXYD2_FULL_56_26</name>
    <dbReference type="NCBI Taxonomy" id="1817773"/>
    <lineage>
        <taxon>Bacteria</taxon>
        <taxon>Pseudomonadati</taxon>
        <taxon>Pseudomonadota</taxon>
        <taxon>Candidatus Lambdaproteobacteria</taxon>
    </lineage>
</organism>
<evidence type="ECO:0000256" key="1">
    <source>
        <dbReference type="PROSITE-ProRule" id="PRU00285"/>
    </source>
</evidence>
<evidence type="ECO:0000259" key="3">
    <source>
        <dbReference type="PROSITE" id="PS01031"/>
    </source>
</evidence>
<dbReference type="AlphaFoldDB" id="A0A1F6GLP2"/>
<feature type="domain" description="SHSP" evidence="3">
    <location>
        <begin position="13"/>
        <end position="122"/>
    </location>
</feature>